<accession>A0ACB8UGC4</accession>
<proteinExistence type="predicted"/>
<protein>
    <submittedName>
        <fullName evidence="1">Uncharacterized protein</fullName>
    </submittedName>
</protein>
<keyword evidence="2" id="KW-1185">Reference proteome</keyword>
<reference evidence="1" key="1">
    <citation type="journal article" date="2021" name="Environ. Microbiol.">
        <title>Gene family expansions and transcriptome signatures uncover fungal adaptations to wood decay.</title>
        <authorList>
            <person name="Hage H."/>
            <person name="Miyauchi S."/>
            <person name="Viragh M."/>
            <person name="Drula E."/>
            <person name="Min B."/>
            <person name="Chaduli D."/>
            <person name="Navarro D."/>
            <person name="Favel A."/>
            <person name="Norest M."/>
            <person name="Lesage-Meessen L."/>
            <person name="Balint B."/>
            <person name="Merenyi Z."/>
            <person name="de Eugenio L."/>
            <person name="Morin E."/>
            <person name="Martinez A.T."/>
            <person name="Baldrian P."/>
            <person name="Stursova M."/>
            <person name="Martinez M.J."/>
            <person name="Novotny C."/>
            <person name="Magnuson J.K."/>
            <person name="Spatafora J.W."/>
            <person name="Maurice S."/>
            <person name="Pangilinan J."/>
            <person name="Andreopoulos W."/>
            <person name="LaButti K."/>
            <person name="Hundley H."/>
            <person name="Na H."/>
            <person name="Kuo A."/>
            <person name="Barry K."/>
            <person name="Lipzen A."/>
            <person name="Henrissat B."/>
            <person name="Riley R."/>
            <person name="Ahrendt S."/>
            <person name="Nagy L.G."/>
            <person name="Grigoriev I.V."/>
            <person name="Martin F."/>
            <person name="Rosso M.N."/>
        </authorList>
    </citation>
    <scope>NUCLEOTIDE SEQUENCE</scope>
    <source>
        <strain evidence="1">CBS 384.51</strain>
    </source>
</reference>
<organism evidence="1 2">
    <name type="scientific">Irpex rosettiformis</name>
    <dbReference type="NCBI Taxonomy" id="378272"/>
    <lineage>
        <taxon>Eukaryota</taxon>
        <taxon>Fungi</taxon>
        <taxon>Dikarya</taxon>
        <taxon>Basidiomycota</taxon>
        <taxon>Agaricomycotina</taxon>
        <taxon>Agaricomycetes</taxon>
        <taxon>Polyporales</taxon>
        <taxon>Irpicaceae</taxon>
        <taxon>Irpex</taxon>
    </lineage>
</organism>
<evidence type="ECO:0000313" key="1">
    <source>
        <dbReference type="EMBL" id="KAI0093334.1"/>
    </source>
</evidence>
<dbReference type="EMBL" id="MU274902">
    <property type="protein sequence ID" value="KAI0093334.1"/>
    <property type="molecule type" value="Genomic_DNA"/>
</dbReference>
<comment type="caution">
    <text evidence="1">The sequence shown here is derived from an EMBL/GenBank/DDBJ whole genome shotgun (WGS) entry which is preliminary data.</text>
</comment>
<name>A0ACB8UGC4_9APHY</name>
<evidence type="ECO:0000313" key="2">
    <source>
        <dbReference type="Proteomes" id="UP001055072"/>
    </source>
</evidence>
<gene>
    <name evidence="1" type="ORF">BDY19DRAFT_923309</name>
</gene>
<dbReference type="Proteomes" id="UP001055072">
    <property type="component" value="Unassembled WGS sequence"/>
</dbReference>
<sequence length="206" mass="22951">MAPCVEIFRAAASDLYLSEGIESIQPVLDILNKTEGHIASYTGTEVQDPNYWWAIIVWETVEHHHALINNTKVYPAFCDSLNKAVANLDFTMLHAVLTPNDPYPALEAPLTELTMWKLHEGTDRTKFTDILAPLMTKGIEELPVQTGGWGATIEEPNTFAIILGWENMEVFKGTGVANPWIGEGIVELKTLAELNVRHAVFQKHAK</sequence>